<accession>A0ACB6QVL6</accession>
<dbReference type="Proteomes" id="UP000799755">
    <property type="component" value="Unassembled WGS sequence"/>
</dbReference>
<evidence type="ECO:0000313" key="1">
    <source>
        <dbReference type="EMBL" id="KAF2470545.1"/>
    </source>
</evidence>
<reference evidence="1" key="1">
    <citation type="journal article" date="2020" name="Stud. Mycol.">
        <title>101 Dothideomycetes genomes: a test case for predicting lifestyles and emergence of pathogens.</title>
        <authorList>
            <person name="Haridas S."/>
            <person name="Albert R."/>
            <person name="Binder M."/>
            <person name="Bloem J."/>
            <person name="Labutti K."/>
            <person name="Salamov A."/>
            <person name="Andreopoulos B."/>
            <person name="Baker S."/>
            <person name="Barry K."/>
            <person name="Bills G."/>
            <person name="Bluhm B."/>
            <person name="Cannon C."/>
            <person name="Castanera R."/>
            <person name="Culley D."/>
            <person name="Daum C."/>
            <person name="Ezra D."/>
            <person name="Gonzalez J."/>
            <person name="Henrissat B."/>
            <person name="Kuo A."/>
            <person name="Liang C."/>
            <person name="Lipzen A."/>
            <person name="Lutzoni F."/>
            <person name="Magnuson J."/>
            <person name="Mondo S."/>
            <person name="Nolan M."/>
            <person name="Ohm R."/>
            <person name="Pangilinan J."/>
            <person name="Park H.-J."/>
            <person name="Ramirez L."/>
            <person name="Alfaro M."/>
            <person name="Sun H."/>
            <person name="Tritt A."/>
            <person name="Yoshinaga Y."/>
            <person name="Zwiers L.-H."/>
            <person name="Turgeon B."/>
            <person name="Goodwin S."/>
            <person name="Spatafora J."/>
            <person name="Crous P."/>
            <person name="Grigoriev I."/>
        </authorList>
    </citation>
    <scope>NUCLEOTIDE SEQUENCE</scope>
    <source>
        <strain evidence="1">ATCC 200398</strain>
    </source>
</reference>
<sequence length="111" mass="12658">MRTRRWQEEGRQEEGRQREGREEAHAVICFSEATLVLTLRGKDAGGGKLVPSWGKPFGQKPHARTYDCRAHNCEAMWGTKDMRNWIVLLKEGNYGQQYAKGVLVASAWRAP</sequence>
<protein>
    <submittedName>
        <fullName evidence="1">Uncharacterized protein</fullName>
    </submittedName>
</protein>
<organism evidence="1 2">
    <name type="scientific">Lindgomyces ingoldianus</name>
    <dbReference type="NCBI Taxonomy" id="673940"/>
    <lineage>
        <taxon>Eukaryota</taxon>
        <taxon>Fungi</taxon>
        <taxon>Dikarya</taxon>
        <taxon>Ascomycota</taxon>
        <taxon>Pezizomycotina</taxon>
        <taxon>Dothideomycetes</taxon>
        <taxon>Pleosporomycetidae</taxon>
        <taxon>Pleosporales</taxon>
        <taxon>Lindgomycetaceae</taxon>
        <taxon>Lindgomyces</taxon>
    </lineage>
</organism>
<comment type="caution">
    <text evidence="1">The sequence shown here is derived from an EMBL/GenBank/DDBJ whole genome shotgun (WGS) entry which is preliminary data.</text>
</comment>
<proteinExistence type="predicted"/>
<evidence type="ECO:0000313" key="2">
    <source>
        <dbReference type="Proteomes" id="UP000799755"/>
    </source>
</evidence>
<name>A0ACB6QVL6_9PLEO</name>
<dbReference type="EMBL" id="MU003508">
    <property type="protein sequence ID" value="KAF2470545.1"/>
    <property type="molecule type" value="Genomic_DNA"/>
</dbReference>
<keyword evidence="2" id="KW-1185">Reference proteome</keyword>
<gene>
    <name evidence="1" type="ORF">BDR25DRAFT_355654</name>
</gene>